<dbReference type="KEGG" id="tng:GSTEN00036922G001"/>
<comment type="caution">
    <text evidence="1">The sequence shown here is derived from an EMBL/GenBank/DDBJ whole genome shotgun (WGS) entry which is preliminary data.</text>
</comment>
<sequence>VQACFQIMDMCHSWSSNAVFDALNQNTIHFSRPPLAPTAPSGISLAYSNIPIHNQVRISKVVFS</sequence>
<reference evidence="1" key="2">
    <citation type="submission" date="2004-02" db="EMBL/GenBank/DDBJ databases">
        <authorList>
            <consortium name="Genoscope"/>
            <consortium name="Whitehead Institute Centre for Genome Research"/>
        </authorList>
    </citation>
    <scope>NUCLEOTIDE SEQUENCE</scope>
</reference>
<evidence type="ECO:0000313" key="1">
    <source>
        <dbReference type="EMBL" id="CAG13578.1"/>
    </source>
</evidence>
<gene>
    <name evidence="1" type="ORF">GSTENG00036922001</name>
</gene>
<organism evidence="1">
    <name type="scientific">Tetraodon nigroviridis</name>
    <name type="common">Spotted green pufferfish</name>
    <name type="synonym">Chelonodon nigroviridis</name>
    <dbReference type="NCBI Taxonomy" id="99883"/>
    <lineage>
        <taxon>Eukaryota</taxon>
        <taxon>Metazoa</taxon>
        <taxon>Chordata</taxon>
        <taxon>Craniata</taxon>
        <taxon>Vertebrata</taxon>
        <taxon>Euteleostomi</taxon>
        <taxon>Actinopterygii</taxon>
        <taxon>Neopterygii</taxon>
        <taxon>Teleostei</taxon>
        <taxon>Neoteleostei</taxon>
        <taxon>Acanthomorphata</taxon>
        <taxon>Eupercaria</taxon>
        <taxon>Tetraodontiformes</taxon>
        <taxon>Tetradontoidea</taxon>
        <taxon>Tetraodontidae</taxon>
        <taxon>Tetraodon</taxon>
    </lineage>
</organism>
<dbReference type="EMBL" id="CAAE01016628">
    <property type="protein sequence ID" value="CAG13578.1"/>
    <property type="molecule type" value="Genomic_DNA"/>
</dbReference>
<feature type="non-terminal residue" evidence="1">
    <location>
        <position position="1"/>
    </location>
</feature>
<dbReference type="AlphaFoldDB" id="Q4RDF4"/>
<proteinExistence type="predicted"/>
<accession>Q4RDF4</accession>
<protein>
    <submittedName>
        <fullName evidence="1">(spotted green pufferfish) hypothetical protein</fullName>
    </submittedName>
</protein>
<name>Q4RDF4_TETNG</name>
<reference evidence="1" key="1">
    <citation type="journal article" date="2004" name="Nature">
        <title>Genome duplication in the teleost fish Tetraodon nigroviridis reveals the early vertebrate proto-karyotype.</title>
        <authorList>
            <person name="Jaillon O."/>
            <person name="Aury J.-M."/>
            <person name="Brunet F."/>
            <person name="Petit J.-L."/>
            <person name="Stange-Thomann N."/>
            <person name="Mauceli E."/>
            <person name="Bouneau L."/>
            <person name="Fischer C."/>
            <person name="Ozouf-Costaz C."/>
            <person name="Bernot A."/>
            <person name="Nicaud S."/>
            <person name="Jaffe D."/>
            <person name="Fisher S."/>
            <person name="Lutfalla G."/>
            <person name="Dossat C."/>
            <person name="Segurens B."/>
            <person name="Dasilva C."/>
            <person name="Salanoubat M."/>
            <person name="Levy M."/>
            <person name="Boudet N."/>
            <person name="Castellano S."/>
            <person name="Anthouard V."/>
            <person name="Jubin C."/>
            <person name="Castelli V."/>
            <person name="Katinka M."/>
            <person name="Vacherie B."/>
            <person name="Biemont C."/>
            <person name="Skalli Z."/>
            <person name="Cattolico L."/>
            <person name="Poulain J."/>
            <person name="De Berardinis V."/>
            <person name="Cruaud C."/>
            <person name="Duprat S."/>
            <person name="Brottier P."/>
            <person name="Coutanceau J.-P."/>
            <person name="Gouzy J."/>
            <person name="Parra G."/>
            <person name="Lardier G."/>
            <person name="Chapple C."/>
            <person name="McKernan K.J."/>
            <person name="McEwan P."/>
            <person name="Bosak S."/>
            <person name="Kellis M."/>
            <person name="Volff J.-N."/>
            <person name="Guigo R."/>
            <person name="Zody M.C."/>
            <person name="Mesirov J."/>
            <person name="Lindblad-Toh K."/>
            <person name="Birren B."/>
            <person name="Nusbaum C."/>
            <person name="Kahn D."/>
            <person name="Robinson-Rechavi M."/>
            <person name="Laudet V."/>
            <person name="Schachter V."/>
            <person name="Quetier F."/>
            <person name="Saurin W."/>
            <person name="Scarpelli C."/>
            <person name="Wincker P."/>
            <person name="Lander E.S."/>
            <person name="Weissenbach J."/>
            <person name="Roest Crollius H."/>
        </authorList>
    </citation>
    <scope>NUCLEOTIDE SEQUENCE [LARGE SCALE GENOMIC DNA]</scope>
</reference>